<name>A0ABR8XAT0_9BACL</name>
<proteinExistence type="predicted"/>
<sequence>MSKEYEPYKHPRWSEVPSFKVVGKVPLTEEQKKQQKIFNKDFEEYMKQRQQNKMK</sequence>
<keyword evidence="2" id="KW-1185">Reference proteome</keyword>
<gene>
    <name evidence="1" type="ORF">H9636_07145</name>
</gene>
<organism evidence="1 2">
    <name type="scientific">Ureibacillus galli</name>
    <dbReference type="NCBI Taxonomy" id="2762222"/>
    <lineage>
        <taxon>Bacteria</taxon>
        <taxon>Bacillati</taxon>
        <taxon>Bacillota</taxon>
        <taxon>Bacilli</taxon>
        <taxon>Bacillales</taxon>
        <taxon>Caryophanaceae</taxon>
        <taxon>Ureibacillus</taxon>
    </lineage>
</organism>
<evidence type="ECO:0008006" key="3">
    <source>
        <dbReference type="Google" id="ProtNLM"/>
    </source>
</evidence>
<reference evidence="1 2" key="1">
    <citation type="submission" date="2020-08" db="EMBL/GenBank/DDBJ databases">
        <title>A Genomic Blueprint of the Chicken Gut Microbiome.</title>
        <authorList>
            <person name="Gilroy R."/>
            <person name="Ravi A."/>
            <person name="Getino M."/>
            <person name="Pursley I."/>
            <person name="Horton D.L."/>
            <person name="Alikhan N.-F."/>
            <person name="Baker D."/>
            <person name="Gharbi K."/>
            <person name="Hall N."/>
            <person name="Watson M."/>
            <person name="Adriaenssens E.M."/>
            <person name="Foster-Nyarko E."/>
            <person name="Jarju S."/>
            <person name="Secka A."/>
            <person name="Antonio M."/>
            <person name="Oren A."/>
            <person name="Chaudhuri R."/>
            <person name="La Ragione R.M."/>
            <person name="Hildebrand F."/>
            <person name="Pallen M.J."/>
        </authorList>
    </citation>
    <scope>NUCLEOTIDE SEQUENCE [LARGE SCALE GENOMIC DNA]</scope>
    <source>
        <strain evidence="1 2">Re31</strain>
    </source>
</reference>
<accession>A0ABR8XAT0</accession>
<protein>
    <recommendedName>
        <fullName evidence="3">Phage protein</fullName>
    </recommendedName>
</protein>
<evidence type="ECO:0000313" key="1">
    <source>
        <dbReference type="EMBL" id="MBD8026433.1"/>
    </source>
</evidence>
<dbReference type="Proteomes" id="UP000640930">
    <property type="component" value="Unassembled WGS sequence"/>
</dbReference>
<evidence type="ECO:0000313" key="2">
    <source>
        <dbReference type="Proteomes" id="UP000640930"/>
    </source>
</evidence>
<dbReference type="EMBL" id="JACSQA010000007">
    <property type="protein sequence ID" value="MBD8026433.1"/>
    <property type="molecule type" value="Genomic_DNA"/>
</dbReference>
<dbReference type="RefSeq" id="WP_191706936.1">
    <property type="nucleotide sequence ID" value="NZ_JACSQA010000007.1"/>
</dbReference>
<comment type="caution">
    <text evidence="1">The sequence shown here is derived from an EMBL/GenBank/DDBJ whole genome shotgun (WGS) entry which is preliminary data.</text>
</comment>